<organism evidence="6 7">
    <name type="scientific">SAR92 clade bacterium H455</name>
    <dbReference type="NCBI Taxonomy" id="2974818"/>
    <lineage>
        <taxon>Bacteria</taxon>
        <taxon>Pseudomonadati</taxon>
        <taxon>Pseudomonadota</taxon>
        <taxon>Gammaproteobacteria</taxon>
        <taxon>Cellvibrionales</taxon>
        <taxon>Porticoccaceae</taxon>
        <taxon>SAR92 clade</taxon>
    </lineage>
</organism>
<evidence type="ECO:0000256" key="4">
    <source>
        <dbReference type="HAMAP-Rule" id="MF_00682"/>
    </source>
</evidence>
<dbReference type="Pfam" id="PF07743">
    <property type="entry name" value="HSCB_C"/>
    <property type="match status" value="1"/>
</dbReference>
<dbReference type="Proteomes" id="UP001059934">
    <property type="component" value="Chromosome"/>
</dbReference>
<dbReference type="PANTHER" id="PTHR14021">
    <property type="entry name" value="IRON-SULFUR CLUSTER CO-CHAPERONE PROTEIN HSCB"/>
    <property type="match status" value="1"/>
</dbReference>
<feature type="domain" description="J" evidence="5">
    <location>
        <begin position="12"/>
        <end position="84"/>
    </location>
</feature>
<evidence type="ECO:0000313" key="6">
    <source>
        <dbReference type="EMBL" id="UVW34712.1"/>
    </source>
</evidence>
<dbReference type="InterPro" id="IPR004640">
    <property type="entry name" value="HscB"/>
</dbReference>
<evidence type="ECO:0000256" key="3">
    <source>
        <dbReference type="ARBA" id="ARBA00025596"/>
    </source>
</evidence>
<comment type="function">
    <text evidence="3 4">Co-chaperone involved in the maturation of iron-sulfur cluster-containing proteins. Seems to help targeting proteins to be folded toward HscA.</text>
</comment>
<accession>A0ABY5TLR5</accession>
<dbReference type="EMBL" id="CP103416">
    <property type="protein sequence ID" value="UVW34712.1"/>
    <property type="molecule type" value="Genomic_DNA"/>
</dbReference>
<evidence type="ECO:0000256" key="2">
    <source>
        <dbReference type="ARBA" id="ARBA00023186"/>
    </source>
</evidence>
<dbReference type="InterPro" id="IPR009073">
    <property type="entry name" value="HscB_oligo_C"/>
</dbReference>
<comment type="similarity">
    <text evidence="1 4">Belongs to the HscB family.</text>
</comment>
<dbReference type="CDD" id="cd06257">
    <property type="entry name" value="DnaJ"/>
    <property type="match status" value="1"/>
</dbReference>
<dbReference type="Gene3D" id="1.20.1280.20">
    <property type="entry name" value="HscB, C-terminal domain"/>
    <property type="match status" value="1"/>
</dbReference>
<reference evidence="6" key="1">
    <citation type="submission" date="2022-08" db="EMBL/GenBank/DDBJ databases">
        <title>Catabolic pathway analysis in culturable SAR92 clade bacteria reveals their overlooked roles in DMSP degradation in coastal seas.</title>
        <authorList>
            <person name="He X."/>
            <person name="Zhang X."/>
            <person name="Zhang Y."/>
        </authorList>
    </citation>
    <scope>NUCLEOTIDE SEQUENCE</scope>
    <source>
        <strain evidence="6">H455</strain>
    </source>
</reference>
<dbReference type="SMART" id="SM00271">
    <property type="entry name" value="DnaJ"/>
    <property type="match status" value="1"/>
</dbReference>
<protein>
    <recommendedName>
        <fullName evidence="4">Co-chaperone protein HscB homolog</fullName>
    </recommendedName>
</protein>
<evidence type="ECO:0000256" key="1">
    <source>
        <dbReference type="ARBA" id="ARBA00010476"/>
    </source>
</evidence>
<keyword evidence="2 4" id="KW-0143">Chaperone</keyword>
<dbReference type="SUPFAM" id="SSF47144">
    <property type="entry name" value="HSC20 (HSCB), C-terminal oligomerisation domain"/>
    <property type="match status" value="1"/>
</dbReference>
<sequence length="182" mass="21037">MVLSATLFESSNFFALFSLPSGWQIDRSLLDARYRKLQQEFHPDRFASKGDVEKRLALQTTSLINQAYDTLKSPLKRAQYLLQLQDLDAAQESHITSDGQFLMKQIEFREALGDLNESADPMTALDTMRSNVQSQYLQLQNDFEVQYLAANYNDALDTVAKMQFFSKLLDEIDQREEELEDF</sequence>
<dbReference type="HAMAP" id="MF_00682">
    <property type="entry name" value="HscB"/>
    <property type="match status" value="1"/>
</dbReference>
<dbReference type="PANTHER" id="PTHR14021:SF15">
    <property type="entry name" value="IRON-SULFUR CLUSTER CO-CHAPERONE PROTEIN HSCB"/>
    <property type="match status" value="1"/>
</dbReference>
<dbReference type="PROSITE" id="PS50076">
    <property type="entry name" value="DNAJ_2"/>
    <property type="match status" value="1"/>
</dbReference>
<dbReference type="InterPro" id="IPR036869">
    <property type="entry name" value="J_dom_sf"/>
</dbReference>
<dbReference type="SUPFAM" id="SSF46565">
    <property type="entry name" value="Chaperone J-domain"/>
    <property type="match status" value="1"/>
</dbReference>
<dbReference type="Gene3D" id="1.10.287.110">
    <property type="entry name" value="DnaJ domain"/>
    <property type="match status" value="1"/>
</dbReference>
<dbReference type="InterPro" id="IPR001623">
    <property type="entry name" value="DnaJ_domain"/>
</dbReference>
<evidence type="ECO:0000259" key="5">
    <source>
        <dbReference type="PROSITE" id="PS50076"/>
    </source>
</evidence>
<keyword evidence="7" id="KW-1185">Reference proteome</keyword>
<name>A0ABY5TLR5_9GAMM</name>
<dbReference type="InterPro" id="IPR036386">
    <property type="entry name" value="HscB_C_sf"/>
</dbReference>
<comment type="subunit">
    <text evidence="4">Interacts with HscA and stimulates its ATPase activity.</text>
</comment>
<gene>
    <name evidence="4 6" type="primary">hscB</name>
    <name evidence="6" type="ORF">NYF23_11955</name>
</gene>
<proteinExistence type="inferred from homology"/>
<dbReference type="Pfam" id="PF00226">
    <property type="entry name" value="DnaJ"/>
    <property type="match status" value="1"/>
</dbReference>
<evidence type="ECO:0000313" key="7">
    <source>
        <dbReference type="Proteomes" id="UP001059934"/>
    </source>
</evidence>
<dbReference type="NCBIfam" id="TIGR00714">
    <property type="entry name" value="hscB"/>
    <property type="match status" value="1"/>
</dbReference>